<reference evidence="11 12" key="1">
    <citation type="submission" date="2018-08" db="EMBL/GenBank/DDBJ databases">
        <title>Parvularcula sp. SM1705, isolated from surface water of the South Sea China.</title>
        <authorList>
            <person name="Sun L."/>
        </authorList>
    </citation>
    <scope>NUCLEOTIDE SEQUENCE [LARGE SCALE GENOMIC DNA]</scope>
    <source>
        <strain evidence="11 12">SM1705</strain>
    </source>
</reference>
<comment type="caution">
    <text evidence="11">The sequence shown here is derived from an EMBL/GenBank/DDBJ whole genome shotgun (WGS) entry which is preliminary data.</text>
</comment>
<keyword evidence="8 9" id="KW-0472">Membrane</keyword>
<dbReference type="InParanoid" id="A0A371RHP4"/>
<dbReference type="PANTHER" id="PTHR32507">
    <property type="entry name" value="NA(+)/H(+) ANTIPORTER 1"/>
    <property type="match status" value="1"/>
</dbReference>
<dbReference type="Proteomes" id="UP000264589">
    <property type="component" value="Unassembled WGS sequence"/>
</dbReference>
<evidence type="ECO:0000256" key="8">
    <source>
        <dbReference type="ARBA" id="ARBA00023136"/>
    </source>
</evidence>
<evidence type="ECO:0000256" key="5">
    <source>
        <dbReference type="ARBA" id="ARBA00022692"/>
    </source>
</evidence>
<keyword evidence="3" id="KW-0050">Antiport</keyword>
<dbReference type="RefSeq" id="WP_116391605.1">
    <property type="nucleotide sequence ID" value="NZ_QUQO01000001.1"/>
</dbReference>
<evidence type="ECO:0000259" key="10">
    <source>
        <dbReference type="Pfam" id="PF00999"/>
    </source>
</evidence>
<feature type="transmembrane region" description="Helical" evidence="9">
    <location>
        <begin position="302"/>
        <end position="325"/>
    </location>
</feature>
<evidence type="ECO:0000256" key="3">
    <source>
        <dbReference type="ARBA" id="ARBA00022449"/>
    </source>
</evidence>
<dbReference type="GO" id="GO:0015297">
    <property type="term" value="F:antiporter activity"/>
    <property type="evidence" value="ECO:0007669"/>
    <property type="project" value="UniProtKB-KW"/>
</dbReference>
<name>A0A371RHP4_9PROT</name>
<keyword evidence="6 9" id="KW-1133">Transmembrane helix</keyword>
<dbReference type="EMBL" id="QUQO01000001">
    <property type="protein sequence ID" value="RFB04974.1"/>
    <property type="molecule type" value="Genomic_DNA"/>
</dbReference>
<dbReference type="PANTHER" id="PTHR32507:SF7">
    <property type="entry name" value="K(+)_H(+) ANTIPORTER NHAP2"/>
    <property type="match status" value="1"/>
</dbReference>
<keyword evidence="7" id="KW-0406">Ion transport</keyword>
<feature type="transmembrane region" description="Helical" evidence="9">
    <location>
        <begin position="55"/>
        <end position="75"/>
    </location>
</feature>
<evidence type="ECO:0000256" key="1">
    <source>
        <dbReference type="ARBA" id="ARBA00004651"/>
    </source>
</evidence>
<dbReference type="GO" id="GO:1902600">
    <property type="term" value="P:proton transmembrane transport"/>
    <property type="evidence" value="ECO:0007669"/>
    <property type="project" value="InterPro"/>
</dbReference>
<protein>
    <submittedName>
        <fullName evidence="11">Potassium/proton antiporter</fullName>
    </submittedName>
</protein>
<dbReference type="OrthoDB" id="9810860at2"/>
<proteinExistence type="predicted"/>
<dbReference type="InterPro" id="IPR038770">
    <property type="entry name" value="Na+/solute_symporter_sf"/>
</dbReference>
<feature type="transmembrane region" description="Helical" evidence="9">
    <location>
        <begin position="87"/>
        <end position="110"/>
    </location>
</feature>
<dbReference type="Pfam" id="PF00999">
    <property type="entry name" value="Na_H_Exchanger"/>
    <property type="match status" value="1"/>
</dbReference>
<feature type="transmembrane region" description="Helical" evidence="9">
    <location>
        <begin position="362"/>
        <end position="386"/>
    </location>
</feature>
<dbReference type="FunCoup" id="A0A371RHP4">
    <property type="interactions" value="94"/>
</dbReference>
<evidence type="ECO:0000313" key="11">
    <source>
        <dbReference type="EMBL" id="RFB04974.1"/>
    </source>
</evidence>
<dbReference type="Gene3D" id="1.20.1530.20">
    <property type="match status" value="1"/>
</dbReference>
<dbReference type="NCBIfam" id="NF003715">
    <property type="entry name" value="PRK05326.1-2"/>
    <property type="match status" value="1"/>
</dbReference>
<dbReference type="InterPro" id="IPR006153">
    <property type="entry name" value="Cation/H_exchanger_TM"/>
</dbReference>
<keyword evidence="2" id="KW-0813">Transport</keyword>
<evidence type="ECO:0000256" key="4">
    <source>
        <dbReference type="ARBA" id="ARBA00022475"/>
    </source>
</evidence>
<feature type="transmembrane region" description="Helical" evidence="9">
    <location>
        <begin position="276"/>
        <end position="296"/>
    </location>
</feature>
<dbReference type="AlphaFoldDB" id="A0A371RHP4"/>
<feature type="transmembrane region" description="Helical" evidence="9">
    <location>
        <begin position="116"/>
        <end position="136"/>
    </location>
</feature>
<comment type="subcellular location">
    <subcellularLocation>
        <location evidence="1">Cell membrane</location>
        <topology evidence="1">Multi-pass membrane protein</topology>
    </subcellularLocation>
</comment>
<keyword evidence="12" id="KW-1185">Reference proteome</keyword>
<keyword evidence="4" id="KW-1003">Cell membrane</keyword>
<feature type="transmembrane region" description="Helical" evidence="9">
    <location>
        <begin position="191"/>
        <end position="213"/>
    </location>
</feature>
<evidence type="ECO:0000256" key="2">
    <source>
        <dbReference type="ARBA" id="ARBA00022448"/>
    </source>
</evidence>
<keyword evidence="5 9" id="KW-0812">Transmembrane</keyword>
<feature type="transmembrane region" description="Helical" evidence="9">
    <location>
        <begin position="233"/>
        <end position="256"/>
    </location>
</feature>
<evidence type="ECO:0000256" key="6">
    <source>
        <dbReference type="ARBA" id="ARBA00022989"/>
    </source>
</evidence>
<sequence length="397" mass="41630">MESGILFISSLVLAGFLLIPLSRRLGAPILLLVLIGGMLVGEDGPGGVHFDDFEAAYSLGSLALAIILFSGGLSTPSASLRGALGPSVLLATAGVVITALLVGLAASMIIGIPFELALLLGAVVASTDAAATFLLIQQNRIELPERLRNTLVLESGINDPMAIFLTIAMTAVVNQGETLSAATLAEFAPMFLLQIGFGLLAGLSAGRVLAWILDRIHLPEGLYAPMALAGAMVVYSATASLGGSGFLAIYLCGLVVSGSLKRSPDRIIHFSEGLQWLSQIALFMMLGILVTPTRLIEVFIPALLIALALMFIARPAAVIICTLPFRLKLNETVYLSWVGLRGAVPIYLAILPVITPGPVDTIFFNTVFVIVVASLLMQGWSVTLSARLLGLDKAQKA</sequence>
<dbReference type="GO" id="GO:0005886">
    <property type="term" value="C:plasma membrane"/>
    <property type="evidence" value="ECO:0007669"/>
    <property type="project" value="UniProtKB-SubCell"/>
</dbReference>
<gene>
    <name evidence="11" type="ORF">DX908_06540</name>
</gene>
<dbReference type="NCBIfam" id="NF003716">
    <property type="entry name" value="PRK05326.1-3"/>
    <property type="match status" value="1"/>
</dbReference>
<accession>A0A371RHP4</accession>
<feature type="domain" description="Cation/H+ exchanger transmembrane" evidence="10">
    <location>
        <begin position="16"/>
        <end position="383"/>
    </location>
</feature>
<feature type="transmembrane region" description="Helical" evidence="9">
    <location>
        <begin position="332"/>
        <end position="350"/>
    </location>
</feature>
<evidence type="ECO:0000256" key="9">
    <source>
        <dbReference type="SAM" id="Phobius"/>
    </source>
</evidence>
<organism evidence="11 12">
    <name type="scientific">Parvularcula marina</name>
    <dbReference type="NCBI Taxonomy" id="2292771"/>
    <lineage>
        <taxon>Bacteria</taxon>
        <taxon>Pseudomonadati</taxon>
        <taxon>Pseudomonadota</taxon>
        <taxon>Alphaproteobacteria</taxon>
        <taxon>Parvularculales</taxon>
        <taxon>Parvularculaceae</taxon>
        <taxon>Parvularcula</taxon>
    </lineage>
</organism>
<evidence type="ECO:0000313" key="12">
    <source>
        <dbReference type="Proteomes" id="UP000264589"/>
    </source>
</evidence>
<evidence type="ECO:0000256" key="7">
    <source>
        <dbReference type="ARBA" id="ARBA00023065"/>
    </source>
</evidence>